<protein>
    <submittedName>
        <fullName evidence="3">Uncharacterized protein</fullName>
    </submittedName>
</protein>
<feature type="coiled-coil region" evidence="1">
    <location>
        <begin position="110"/>
        <end position="137"/>
    </location>
</feature>
<keyword evidence="2" id="KW-0812">Transmembrane</keyword>
<feature type="transmembrane region" description="Helical" evidence="2">
    <location>
        <begin position="6"/>
        <end position="28"/>
    </location>
</feature>
<evidence type="ECO:0000313" key="3">
    <source>
        <dbReference type="EMBL" id="RCI05286.1"/>
    </source>
</evidence>
<reference evidence="3 4" key="1">
    <citation type="journal article" date="2018" name="G3 (Bethesda)">
        <title>Phylogenetic and Phylogenomic Definition of Rhizopus Species.</title>
        <authorList>
            <person name="Gryganskyi A.P."/>
            <person name="Golan J."/>
            <person name="Dolatabadi S."/>
            <person name="Mondo S."/>
            <person name="Robb S."/>
            <person name="Idnurm A."/>
            <person name="Muszewska A."/>
            <person name="Steczkiewicz K."/>
            <person name="Masonjones S."/>
            <person name="Liao H.L."/>
            <person name="Gajdeczka M.T."/>
            <person name="Anike F."/>
            <person name="Vuek A."/>
            <person name="Anishchenko I.M."/>
            <person name="Voigt K."/>
            <person name="de Hoog G.S."/>
            <person name="Smith M.E."/>
            <person name="Heitman J."/>
            <person name="Vilgalys R."/>
            <person name="Stajich J.E."/>
        </authorList>
    </citation>
    <scope>NUCLEOTIDE SEQUENCE [LARGE SCALE GENOMIC DNA]</scope>
    <source>
        <strain evidence="3 4">LSU 92-RS-03</strain>
    </source>
</reference>
<keyword evidence="1" id="KW-0175">Coiled coil</keyword>
<dbReference type="OrthoDB" id="2276345at2759"/>
<keyword evidence="2" id="KW-1133">Transmembrane helix</keyword>
<evidence type="ECO:0000256" key="1">
    <source>
        <dbReference type="SAM" id="Coils"/>
    </source>
</evidence>
<proteinExistence type="predicted"/>
<gene>
    <name evidence="3" type="ORF">CU098_005886</name>
</gene>
<dbReference type="Proteomes" id="UP000253551">
    <property type="component" value="Unassembled WGS sequence"/>
</dbReference>
<evidence type="ECO:0000313" key="4">
    <source>
        <dbReference type="Proteomes" id="UP000253551"/>
    </source>
</evidence>
<name>A0A367KSX9_RHIST</name>
<keyword evidence="4" id="KW-1185">Reference proteome</keyword>
<keyword evidence="2" id="KW-0472">Membrane</keyword>
<comment type="caution">
    <text evidence="3">The sequence shown here is derived from an EMBL/GenBank/DDBJ whole genome shotgun (WGS) entry which is preliminary data.</text>
</comment>
<evidence type="ECO:0000256" key="2">
    <source>
        <dbReference type="SAM" id="Phobius"/>
    </source>
</evidence>
<sequence length="147" mass="17777">MHPIAVAAIVVSGLIVIWGGYEAVNTLYEWRRDRQEQREYEEYVRMHTEKSRHVPVTVFENEDDDDDDNKPLSIWKEKDYELRHRRQFEDEEQETNYNISEMERSISVRKSILERENELLLKEEKELERKRQLLNAKGNNITATIRR</sequence>
<organism evidence="3 4">
    <name type="scientific">Rhizopus stolonifer</name>
    <name type="common">Rhizopus nigricans</name>
    <dbReference type="NCBI Taxonomy" id="4846"/>
    <lineage>
        <taxon>Eukaryota</taxon>
        <taxon>Fungi</taxon>
        <taxon>Fungi incertae sedis</taxon>
        <taxon>Mucoromycota</taxon>
        <taxon>Mucoromycotina</taxon>
        <taxon>Mucoromycetes</taxon>
        <taxon>Mucorales</taxon>
        <taxon>Mucorineae</taxon>
        <taxon>Rhizopodaceae</taxon>
        <taxon>Rhizopus</taxon>
    </lineage>
</organism>
<dbReference type="AlphaFoldDB" id="A0A367KSX9"/>
<accession>A0A367KSX9</accession>
<dbReference type="EMBL" id="PJQM01000427">
    <property type="protein sequence ID" value="RCI05286.1"/>
    <property type="molecule type" value="Genomic_DNA"/>
</dbReference>